<evidence type="ECO:0000313" key="2">
    <source>
        <dbReference type="EMBL" id="KAF0730106.1"/>
    </source>
</evidence>
<dbReference type="AlphaFoldDB" id="A0A6G0WRN8"/>
<dbReference type="VEuPathDB" id="FungiDB:AeMF1_003960"/>
<dbReference type="InterPro" id="IPR004045">
    <property type="entry name" value="Glutathione_S-Trfase_N"/>
</dbReference>
<protein>
    <recommendedName>
        <fullName evidence="1">GST N-terminal domain-containing protein</fullName>
    </recommendedName>
</protein>
<dbReference type="CDD" id="cd03039">
    <property type="entry name" value="GST_N_Sigma_like"/>
    <property type="match status" value="1"/>
</dbReference>
<dbReference type="InterPro" id="IPR036282">
    <property type="entry name" value="Glutathione-S-Trfase_C_sf"/>
</dbReference>
<dbReference type="SFLD" id="SFLDS00019">
    <property type="entry name" value="Glutathione_Transferase_(cytos"/>
    <property type="match status" value="1"/>
</dbReference>
<evidence type="ECO:0000313" key="3">
    <source>
        <dbReference type="Proteomes" id="UP000481153"/>
    </source>
</evidence>
<feature type="domain" description="GST N-terminal" evidence="1">
    <location>
        <begin position="3"/>
        <end position="82"/>
    </location>
</feature>
<dbReference type="PANTHER" id="PTHR11571:SF252">
    <property type="entry name" value="GLUTATHIONE S-TRANSFERASE"/>
    <property type="match status" value="1"/>
</dbReference>
<dbReference type="GO" id="GO:0006749">
    <property type="term" value="P:glutathione metabolic process"/>
    <property type="evidence" value="ECO:0007669"/>
    <property type="project" value="TreeGrafter"/>
</dbReference>
<dbReference type="Proteomes" id="UP000481153">
    <property type="component" value="Unassembled WGS sequence"/>
</dbReference>
<dbReference type="GO" id="GO:0004364">
    <property type="term" value="F:glutathione transferase activity"/>
    <property type="evidence" value="ECO:0007669"/>
    <property type="project" value="TreeGrafter"/>
</dbReference>
<name>A0A6G0WRN8_9STRA</name>
<dbReference type="PROSITE" id="PS50404">
    <property type="entry name" value="GST_NTER"/>
    <property type="match status" value="1"/>
</dbReference>
<comment type="caution">
    <text evidence="2">The sequence shown here is derived from an EMBL/GenBank/DDBJ whole genome shotgun (WGS) entry which is preliminary data.</text>
</comment>
<gene>
    <name evidence="2" type="ORF">Ae201684_012401</name>
</gene>
<dbReference type="Pfam" id="PF14497">
    <property type="entry name" value="GST_C_3"/>
    <property type="match status" value="1"/>
</dbReference>
<keyword evidence="3" id="KW-1185">Reference proteome</keyword>
<dbReference type="InterPro" id="IPR040079">
    <property type="entry name" value="Glutathione_S-Trfase"/>
</dbReference>
<dbReference type="Gene3D" id="1.20.1050.130">
    <property type="match status" value="1"/>
</dbReference>
<dbReference type="EMBL" id="VJMJ01000156">
    <property type="protein sequence ID" value="KAF0730106.1"/>
    <property type="molecule type" value="Genomic_DNA"/>
</dbReference>
<accession>A0A6G0WRN8</accession>
<dbReference type="InterPro" id="IPR004046">
    <property type="entry name" value="GST_C"/>
</dbReference>
<dbReference type="SUPFAM" id="SSF52833">
    <property type="entry name" value="Thioredoxin-like"/>
    <property type="match status" value="1"/>
</dbReference>
<dbReference type="InterPro" id="IPR050213">
    <property type="entry name" value="GST_superfamily"/>
</dbReference>
<organism evidence="2 3">
    <name type="scientific">Aphanomyces euteiches</name>
    <dbReference type="NCBI Taxonomy" id="100861"/>
    <lineage>
        <taxon>Eukaryota</taxon>
        <taxon>Sar</taxon>
        <taxon>Stramenopiles</taxon>
        <taxon>Oomycota</taxon>
        <taxon>Saprolegniomycetes</taxon>
        <taxon>Saprolegniales</taxon>
        <taxon>Verrucalvaceae</taxon>
        <taxon>Aphanomyces</taxon>
    </lineage>
</organism>
<dbReference type="PANTHER" id="PTHR11571">
    <property type="entry name" value="GLUTATHIONE S-TRANSFERASE"/>
    <property type="match status" value="1"/>
</dbReference>
<sequence>MTPSIILRYFDIPGRAEIVRLLLHYAGIPFTDRRIPHKLFPYVKSHLDLPFGSLPTLEVDGQTFGQTLAIARYAATLAKLYPTDDFALACQVDSVAEKINDMMVAIFCVIYMFDKSPTAVSRKKIISIRRMVYANLKRMEAAANSASTSSEASFFGERTWIDLYLFDLVVNVLLRFYDKLKISFDRYPKLRAIVFSIAAAPELASYFLCSTILCQKRNPLFPHYSDQTHMIDRDEAMSINTS</sequence>
<dbReference type="Pfam" id="PF02798">
    <property type="entry name" value="GST_N"/>
    <property type="match status" value="1"/>
</dbReference>
<dbReference type="SUPFAM" id="SSF47616">
    <property type="entry name" value="GST C-terminal domain-like"/>
    <property type="match status" value="1"/>
</dbReference>
<evidence type="ECO:0000259" key="1">
    <source>
        <dbReference type="PROSITE" id="PS50404"/>
    </source>
</evidence>
<proteinExistence type="predicted"/>
<dbReference type="InterPro" id="IPR036249">
    <property type="entry name" value="Thioredoxin-like_sf"/>
</dbReference>
<reference evidence="2 3" key="1">
    <citation type="submission" date="2019-07" db="EMBL/GenBank/DDBJ databases">
        <title>Genomics analysis of Aphanomyces spp. identifies a new class of oomycete effector associated with host adaptation.</title>
        <authorList>
            <person name="Gaulin E."/>
        </authorList>
    </citation>
    <scope>NUCLEOTIDE SEQUENCE [LARGE SCALE GENOMIC DNA]</scope>
    <source>
        <strain evidence="2 3">ATCC 201684</strain>
    </source>
</reference>